<dbReference type="InterPro" id="IPR000160">
    <property type="entry name" value="GGDEF_dom"/>
</dbReference>
<dbReference type="AlphaFoldDB" id="A0A497XR91"/>
<dbReference type="PANTHER" id="PTHR45138">
    <property type="entry name" value="REGULATORY COMPONENTS OF SENSORY TRANSDUCTION SYSTEM"/>
    <property type="match status" value="1"/>
</dbReference>
<comment type="caution">
    <text evidence="4">The sequence shown here is derived from an EMBL/GenBank/DDBJ whole genome shotgun (WGS) entry which is preliminary data.</text>
</comment>
<gene>
    <name evidence="4" type="ORF">BCF55_1067</name>
</gene>
<feature type="domain" description="GGDEF" evidence="3">
    <location>
        <begin position="157"/>
        <end position="283"/>
    </location>
</feature>
<dbReference type="PROSITE" id="PS50887">
    <property type="entry name" value="GGDEF"/>
    <property type="match status" value="1"/>
</dbReference>
<dbReference type="CDD" id="cd01949">
    <property type="entry name" value="GGDEF"/>
    <property type="match status" value="1"/>
</dbReference>
<accession>A0A497XR91</accession>
<evidence type="ECO:0000256" key="2">
    <source>
        <dbReference type="ARBA" id="ARBA00034247"/>
    </source>
</evidence>
<proteinExistence type="predicted"/>
<dbReference type="SMART" id="SM00267">
    <property type="entry name" value="GGDEF"/>
    <property type="match status" value="1"/>
</dbReference>
<keyword evidence="5" id="KW-1185">Reference proteome</keyword>
<dbReference type="InterPro" id="IPR050469">
    <property type="entry name" value="Diguanylate_Cyclase"/>
</dbReference>
<dbReference type="EMBL" id="RCCJ01000001">
    <property type="protein sequence ID" value="RLJ70784.1"/>
    <property type="molecule type" value="Genomic_DNA"/>
</dbReference>
<dbReference type="Gene3D" id="3.30.70.270">
    <property type="match status" value="1"/>
</dbReference>
<dbReference type="OrthoDB" id="9115at2"/>
<comment type="catalytic activity">
    <reaction evidence="2">
        <text>2 GTP = 3',3'-c-di-GMP + 2 diphosphate</text>
        <dbReference type="Rhea" id="RHEA:24898"/>
        <dbReference type="ChEBI" id="CHEBI:33019"/>
        <dbReference type="ChEBI" id="CHEBI:37565"/>
        <dbReference type="ChEBI" id="CHEBI:58805"/>
        <dbReference type="EC" id="2.7.7.65"/>
    </reaction>
</comment>
<evidence type="ECO:0000256" key="1">
    <source>
        <dbReference type="ARBA" id="ARBA00012528"/>
    </source>
</evidence>
<evidence type="ECO:0000259" key="3">
    <source>
        <dbReference type="PROSITE" id="PS50887"/>
    </source>
</evidence>
<dbReference type="GO" id="GO:0052621">
    <property type="term" value="F:diguanylate cyclase activity"/>
    <property type="evidence" value="ECO:0007669"/>
    <property type="project" value="UniProtKB-EC"/>
</dbReference>
<reference evidence="4 5" key="1">
    <citation type="submission" date="2018-10" db="EMBL/GenBank/DDBJ databases">
        <title>Genomic Encyclopedia of Archaeal and Bacterial Type Strains, Phase II (KMG-II): from individual species to whole genera.</title>
        <authorList>
            <person name="Goeker M."/>
        </authorList>
    </citation>
    <scope>NUCLEOTIDE SEQUENCE [LARGE SCALE GENOMIC DNA]</scope>
    <source>
        <strain evidence="4 5">DSM 16510</strain>
    </source>
</reference>
<dbReference type="InterPro" id="IPR029787">
    <property type="entry name" value="Nucleotide_cyclase"/>
</dbReference>
<dbReference type="RefSeq" id="WP_121011042.1">
    <property type="nucleotide sequence ID" value="NZ_RCCJ01000001.1"/>
</dbReference>
<protein>
    <recommendedName>
        <fullName evidence="1">diguanylate cyclase</fullName>
        <ecNumber evidence="1">2.7.7.65</ecNumber>
    </recommendedName>
</protein>
<evidence type="ECO:0000313" key="4">
    <source>
        <dbReference type="EMBL" id="RLJ70784.1"/>
    </source>
</evidence>
<dbReference type="SUPFAM" id="SSF55073">
    <property type="entry name" value="Nucleotide cyclase"/>
    <property type="match status" value="1"/>
</dbReference>
<dbReference type="NCBIfam" id="TIGR00254">
    <property type="entry name" value="GGDEF"/>
    <property type="match status" value="1"/>
</dbReference>
<dbReference type="Pfam" id="PF00990">
    <property type="entry name" value="GGDEF"/>
    <property type="match status" value="1"/>
</dbReference>
<dbReference type="Proteomes" id="UP000267841">
    <property type="component" value="Unassembled WGS sequence"/>
</dbReference>
<dbReference type="EC" id="2.7.7.65" evidence="1"/>
<evidence type="ECO:0000313" key="5">
    <source>
        <dbReference type="Proteomes" id="UP000267841"/>
    </source>
</evidence>
<sequence>MSLLEKAKKEGVIRYVNSLPFPALVVDSNYEVVLLNESALDRFRANLFSKKCYELTHGIDRPCWEVFGEDACPVKKLQFREEPYAYHEHKNSKLHLLVAGKLDEDLFIELHIDGYIESLIKELKFLAEIDTLTGVYNRRKIEEILEGEIERSKRYGNPLSVILIDIDNFKQLNDTYGHQTGDMVLKEIVSVIRESLRKTDYLGRLGGEEFLVILPETTPERAKLVAERIRKDIENLDLRVGKITVSAGVTGLKKGDTVETLMNRVDRAMYLAKEKGKNRTEVL</sequence>
<dbReference type="InterPro" id="IPR043128">
    <property type="entry name" value="Rev_trsase/Diguanyl_cyclase"/>
</dbReference>
<dbReference type="FunFam" id="3.30.70.270:FF:000001">
    <property type="entry name" value="Diguanylate cyclase domain protein"/>
    <property type="match status" value="1"/>
</dbReference>
<dbReference type="PANTHER" id="PTHR45138:SF9">
    <property type="entry name" value="DIGUANYLATE CYCLASE DGCM-RELATED"/>
    <property type="match status" value="1"/>
</dbReference>
<organism evidence="4 5">
    <name type="scientific">Hydrogenivirga caldilitoris</name>
    <dbReference type="NCBI Taxonomy" id="246264"/>
    <lineage>
        <taxon>Bacteria</taxon>
        <taxon>Pseudomonadati</taxon>
        <taxon>Aquificota</taxon>
        <taxon>Aquificia</taxon>
        <taxon>Aquificales</taxon>
        <taxon>Aquificaceae</taxon>
        <taxon>Hydrogenivirga</taxon>
    </lineage>
</organism>
<name>A0A497XR91_9AQUI</name>